<proteinExistence type="predicted"/>
<feature type="domain" description="CUB" evidence="15">
    <location>
        <begin position="810"/>
        <end position="930"/>
    </location>
</feature>
<keyword evidence="7" id="KW-0735">Signal-anchor</keyword>
<evidence type="ECO:0000256" key="11">
    <source>
        <dbReference type="ARBA" id="ARBA00023180"/>
    </source>
</evidence>
<reference evidence="16" key="1">
    <citation type="submission" date="2022-11" db="EMBL/GenBank/DDBJ databases">
        <authorList>
            <person name="Kikuchi T."/>
        </authorList>
    </citation>
    <scope>NUCLEOTIDE SEQUENCE</scope>
    <source>
        <strain evidence="16">PS1010</strain>
    </source>
</reference>
<dbReference type="PANTHER" id="PTHR11731">
    <property type="entry name" value="PROTEASE FAMILY S9B,C DIPEPTIDYL-PEPTIDASE IV-RELATED"/>
    <property type="match status" value="1"/>
</dbReference>
<feature type="domain" description="CUB" evidence="15">
    <location>
        <begin position="687"/>
        <end position="806"/>
    </location>
</feature>
<dbReference type="GO" id="GO:0008239">
    <property type="term" value="F:dipeptidyl-peptidase activity"/>
    <property type="evidence" value="ECO:0007669"/>
    <property type="project" value="TreeGrafter"/>
</dbReference>
<dbReference type="GO" id="GO:0005886">
    <property type="term" value="C:plasma membrane"/>
    <property type="evidence" value="ECO:0007669"/>
    <property type="project" value="TreeGrafter"/>
</dbReference>
<dbReference type="InterPro" id="IPR029058">
    <property type="entry name" value="AB_hydrolase_fold"/>
</dbReference>
<dbReference type="GO" id="GO:0006508">
    <property type="term" value="P:proteolysis"/>
    <property type="evidence" value="ECO:0007669"/>
    <property type="project" value="UniProtKB-KW"/>
</dbReference>
<keyword evidence="17" id="KW-1185">Reference proteome</keyword>
<evidence type="ECO:0000256" key="3">
    <source>
        <dbReference type="ARBA" id="ARBA00022670"/>
    </source>
</evidence>
<dbReference type="InterPro" id="IPR000859">
    <property type="entry name" value="CUB_dom"/>
</dbReference>
<feature type="domain" description="CUB" evidence="15">
    <location>
        <begin position="568"/>
        <end position="682"/>
    </location>
</feature>
<evidence type="ECO:0000256" key="12">
    <source>
        <dbReference type="ARBA" id="ARBA00037847"/>
    </source>
</evidence>
<dbReference type="InterPro" id="IPR001375">
    <property type="entry name" value="Peptidase_S9_cat"/>
</dbReference>
<evidence type="ECO:0000256" key="1">
    <source>
        <dbReference type="ARBA" id="ARBA00004606"/>
    </source>
</evidence>
<accession>A0A9P1IZI3</accession>
<dbReference type="PROSITE" id="PS01180">
    <property type="entry name" value="CUB"/>
    <property type="match status" value="4"/>
</dbReference>
<evidence type="ECO:0000256" key="5">
    <source>
        <dbReference type="ARBA" id="ARBA00022801"/>
    </source>
</evidence>
<comment type="caution">
    <text evidence="16">The sequence shown here is derived from an EMBL/GenBank/DDBJ whole genome shotgun (WGS) entry which is preliminary data.</text>
</comment>
<evidence type="ECO:0000256" key="2">
    <source>
        <dbReference type="ARBA" id="ARBA00022438"/>
    </source>
</evidence>
<dbReference type="InterPro" id="IPR002469">
    <property type="entry name" value="Peptidase_S9B_N"/>
</dbReference>
<evidence type="ECO:0000256" key="7">
    <source>
        <dbReference type="ARBA" id="ARBA00022968"/>
    </source>
</evidence>
<dbReference type="GO" id="GO:0008236">
    <property type="term" value="F:serine-type peptidase activity"/>
    <property type="evidence" value="ECO:0007669"/>
    <property type="project" value="UniProtKB-KW"/>
</dbReference>
<dbReference type="Gene3D" id="3.40.50.1820">
    <property type="entry name" value="alpha/beta hydrolase"/>
    <property type="match status" value="1"/>
</dbReference>
<keyword evidence="3" id="KW-0645">Protease</keyword>
<keyword evidence="10" id="KW-1015">Disulfide bond</keyword>
<evidence type="ECO:0000256" key="10">
    <source>
        <dbReference type="ARBA" id="ARBA00023157"/>
    </source>
</evidence>
<feature type="chain" id="PRO_5040180432" description="CUB domain-containing protein" evidence="14">
    <location>
        <begin position="17"/>
        <end position="1173"/>
    </location>
</feature>
<protein>
    <recommendedName>
        <fullName evidence="15">CUB domain-containing protein</fullName>
    </recommendedName>
</protein>
<evidence type="ECO:0000313" key="17">
    <source>
        <dbReference type="Proteomes" id="UP001152747"/>
    </source>
</evidence>
<evidence type="ECO:0000256" key="8">
    <source>
        <dbReference type="ARBA" id="ARBA00022989"/>
    </source>
</evidence>
<name>A0A9P1IZI3_9PELO</name>
<keyword evidence="8" id="KW-1133">Transmembrane helix</keyword>
<dbReference type="Pfam" id="PF00326">
    <property type="entry name" value="Peptidase_S9"/>
    <property type="match status" value="1"/>
</dbReference>
<dbReference type="SMART" id="SM00042">
    <property type="entry name" value="CUB"/>
    <property type="match status" value="4"/>
</dbReference>
<organism evidence="16 17">
    <name type="scientific">Caenorhabditis angaria</name>
    <dbReference type="NCBI Taxonomy" id="860376"/>
    <lineage>
        <taxon>Eukaryota</taxon>
        <taxon>Metazoa</taxon>
        <taxon>Ecdysozoa</taxon>
        <taxon>Nematoda</taxon>
        <taxon>Chromadorea</taxon>
        <taxon>Rhabditida</taxon>
        <taxon>Rhabditina</taxon>
        <taxon>Rhabditomorpha</taxon>
        <taxon>Rhabditoidea</taxon>
        <taxon>Rhabditidae</taxon>
        <taxon>Peloderinae</taxon>
        <taxon>Caenorhabditis</taxon>
    </lineage>
</organism>
<dbReference type="InterPro" id="IPR050278">
    <property type="entry name" value="Serine_Prot_S9B/DPPIV"/>
</dbReference>
<sequence>MNILLLLLTFIVGILGDNDGTSEKQKVEVLVINHRLFFKENQTSDPVAIDASQGKYFYQGSLYLGVDYIKNGYWWSENFNYLAYISINMEAVKTMSWNIYKDKQAYPDFVEQQYWKPFEEPPPFEISIWNPTSKEVRRIDLKKYQYNNGVAYSVFRTNVIKLENKQKLLLHLTNKYRNEHILVSCDFETTECEKLFEYKYDYKRYISDRNNAMKIYKNRLYLLLPLDFIEEENSYNQIASYPINETSSEPRFEMREPYDVVHFEIHDNNTITLYAYSRSPFIGDTLKMKLGSNEKPTCVKCPTLITDDFLQFGKVSLGNDYEGIYKIHFPKNVTHRKIPLFVYVYGGPEDLKVEMKEEDEGEWYRKYETCENQIAKLYIDGRGTGRRGWKYRSAQFGKLGTVDAQDQITVIQYVLKKYSDILDKNRVLVSGWSYGGFMALAMTEQAPKGLFKCAVSGAPVTNFIYYGDNDYTLRYMGNATSSEYIDLTDNLENFKTTRLLLLHGLADNNVHFQNSAILIEKLHKARIDFDLMVYPNQGHGLKTFCRTDISVHNGAMTFQVQSYKKLDCNKNIHLSENTTLSTLIKRPNIGKHHFECNWNITTTPGRDLVVYYEKFYTAPECNKDYVKFDSRASVYMGNICGDVKRFRNDHFIVYSNDLTIKTVYNYVSEEYAKNSIVELAILSTPHCGFAELAEENNWKTLTPPKSSTGIGYSSDLHCNWEISAYQGQQLRIRINSMDMKQSENCDIDRLTILEGHMIESSFKILENVCGGLKLPYDIVLSSNAIVQFNSKNGGDGVGLNISYIAEKAECGGSLELYETQKTLKLDYKKLKNSKKCLYVITTYHEQIMVKFSKHQIRANCEKNYIEIHDAEPFSECADRKCFERNKNRHNYKFCASDKIPPLISNRQQIQITVHFERFEDAGFGIEFSYVGFFQCNRTINLVDFPSGRLTNPNFPHAYNTSKICTTKLENSTSPKDTSKLLIIFETVLGDSEKMIEFNEEGKNSTQFAGDSNYRPVFTNGGATVDMVLKIKKIAEGLGFDLSYYSVIKETGNTTEYARNHELSGVLSNQYLPKNPEKHIFIIEPPKSLDCEFKIKRETYLDYDFCKDATNLKIDKYIDNKKQDDSRTFPEGCFKKESEILLNKSEFSRYLRFEFFWNDKVQSAYRITWNCNNL</sequence>
<evidence type="ECO:0000259" key="15">
    <source>
        <dbReference type="PROSITE" id="PS01180"/>
    </source>
</evidence>
<dbReference type="SUPFAM" id="SSF49854">
    <property type="entry name" value="Spermadhesin, CUB domain"/>
    <property type="match status" value="2"/>
</dbReference>
<keyword evidence="4" id="KW-0812">Transmembrane</keyword>
<dbReference type="SUPFAM" id="SSF53474">
    <property type="entry name" value="alpha/beta-Hydrolases"/>
    <property type="match status" value="1"/>
</dbReference>
<dbReference type="AlphaFoldDB" id="A0A9P1IZI3"/>
<dbReference type="GO" id="GO:0012505">
    <property type="term" value="C:endomembrane system"/>
    <property type="evidence" value="ECO:0007669"/>
    <property type="project" value="UniProtKB-SubCell"/>
</dbReference>
<feature type="domain" description="CUB" evidence="15">
    <location>
        <begin position="935"/>
        <end position="1046"/>
    </location>
</feature>
<comment type="caution">
    <text evidence="13">Lacks conserved residue(s) required for the propagation of feature annotation.</text>
</comment>
<keyword evidence="5" id="KW-0378">Hydrolase</keyword>
<keyword evidence="6" id="KW-0720">Serine protease</keyword>
<keyword evidence="14" id="KW-0732">Signal</keyword>
<comment type="subcellular location">
    <subcellularLocation>
        <location evidence="12">Endomembrane system</location>
        <topology evidence="12">Single-pass membrane protein</topology>
    </subcellularLocation>
    <subcellularLocation>
        <location evidence="1">Membrane</location>
        <topology evidence="1">Single-pass type II membrane protein</topology>
    </subcellularLocation>
</comment>
<feature type="signal peptide" evidence="14">
    <location>
        <begin position="1"/>
        <end position="16"/>
    </location>
</feature>
<keyword evidence="11" id="KW-0325">Glycoprotein</keyword>
<evidence type="ECO:0000256" key="14">
    <source>
        <dbReference type="SAM" id="SignalP"/>
    </source>
</evidence>
<dbReference type="Proteomes" id="UP001152747">
    <property type="component" value="Unassembled WGS sequence"/>
</dbReference>
<keyword evidence="2" id="KW-0031">Aminopeptidase</keyword>
<dbReference type="OrthoDB" id="16520at2759"/>
<gene>
    <name evidence="16" type="ORF">CAMP_LOCUS16734</name>
</gene>
<dbReference type="Gene3D" id="2.140.10.30">
    <property type="entry name" value="Dipeptidylpeptidase IV, N-terminal domain"/>
    <property type="match status" value="1"/>
</dbReference>
<keyword evidence="9" id="KW-0472">Membrane</keyword>
<dbReference type="Pfam" id="PF00431">
    <property type="entry name" value="CUB"/>
    <property type="match status" value="2"/>
</dbReference>
<dbReference type="Gene3D" id="2.60.120.290">
    <property type="entry name" value="Spermadhesin, CUB domain"/>
    <property type="match status" value="3"/>
</dbReference>
<evidence type="ECO:0000256" key="4">
    <source>
        <dbReference type="ARBA" id="ARBA00022692"/>
    </source>
</evidence>
<dbReference type="CDD" id="cd00041">
    <property type="entry name" value="CUB"/>
    <property type="match status" value="1"/>
</dbReference>
<evidence type="ECO:0000256" key="9">
    <source>
        <dbReference type="ARBA" id="ARBA00023136"/>
    </source>
</evidence>
<dbReference type="Pfam" id="PF00930">
    <property type="entry name" value="DPPIV_N"/>
    <property type="match status" value="1"/>
</dbReference>
<evidence type="ECO:0000256" key="13">
    <source>
        <dbReference type="PROSITE-ProRule" id="PRU00059"/>
    </source>
</evidence>
<dbReference type="EMBL" id="CANHGI010000006">
    <property type="protein sequence ID" value="CAI5454097.1"/>
    <property type="molecule type" value="Genomic_DNA"/>
</dbReference>
<dbReference type="InterPro" id="IPR035914">
    <property type="entry name" value="Sperma_CUB_dom_sf"/>
</dbReference>
<dbReference type="GO" id="GO:0004177">
    <property type="term" value="F:aminopeptidase activity"/>
    <property type="evidence" value="ECO:0007669"/>
    <property type="project" value="UniProtKB-KW"/>
</dbReference>
<dbReference type="PANTHER" id="PTHR11731:SF200">
    <property type="entry name" value="DIPEPTIDYL PEPTIDASE 10, ISOFORM B"/>
    <property type="match status" value="1"/>
</dbReference>
<evidence type="ECO:0000256" key="6">
    <source>
        <dbReference type="ARBA" id="ARBA00022825"/>
    </source>
</evidence>
<evidence type="ECO:0000313" key="16">
    <source>
        <dbReference type="EMBL" id="CAI5454097.1"/>
    </source>
</evidence>